<comment type="subcellular location">
    <subcellularLocation>
        <location evidence="1 6">Cell membrane</location>
        <topology evidence="1 6">Multi-pass membrane protein</topology>
    </subcellularLocation>
</comment>
<keyword evidence="9" id="KW-1185">Reference proteome</keyword>
<evidence type="ECO:0000313" key="9">
    <source>
        <dbReference type="Proteomes" id="UP001595733"/>
    </source>
</evidence>
<dbReference type="EMBL" id="JBHSEF010000009">
    <property type="protein sequence ID" value="MFC4354033.1"/>
    <property type="molecule type" value="Genomic_DNA"/>
</dbReference>
<evidence type="ECO:0000256" key="4">
    <source>
        <dbReference type="ARBA" id="ARBA00022989"/>
    </source>
</evidence>
<accession>A0ABV8UU03</accession>
<evidence type="ECO:0000256" key="5">
    <source>
        <dbReference type="ARBA" id="ARBA00023136"/>
    </source>
</evidence>
<dbReference type="PANTHER" id="PTHR12677">
    <property type="entry name" value="GOLGI APPARATUS MEMBRANE PROTEIN TVP38-RELATED"/>
    <property type="match status" value="1"/>
</dbReference>
<keyword evidence="2 6" id="KW-1003">Cell membrane</keyword>
<reference evidence="9" key="1">
    <citation type="journal article" date="2019" name="Int. J. Syst. Evol. Microbiol.">
        <title>The Global Catalogue of Microorganisms (GCM) 10K type strain sequencing project: providing services to taxonomists for standard genome sequencing and annotation.</title>
        <authorList>
            <consortium name="The Broad Institute Genomics Platform"/>
            <consortium name="The Broad Institute Genome Sequencing Center for Infectious Disease"/>
            <person name="Wu L."/>
            <person name="Ma J."/>
        </authorList>
    </citation>
    <scope>NUCLEOTIDE SEQUENCE [LARGE SCALE GENOMIC DNA]</scope>
    <source>
        <strain evidence="9">CCUG 50353</strain>
    </source>
</reference>
<dbReference type="InterPro" id="IPR015414">
    <property type="entry name" value="TMEM64"/>
</dbReference>
<name>A0ABV8UU03_9BACL</name>
<dbReference type="RefSeq" id="WP_378140024.1">
    <property type="nucleotide sequence ID" value="NZ_JBHSEF010000009.1"/>
</dbReference>
<sequence length="220" mass="25125">MKKLVITLPALLLITWLLYLHFDLFSYLFNGETEKAQSYLARNLPTTLLLTFLIMLIQHTFTIFPLLLVISINVLIFGLIPGFLWSWLASILSSAFIFYGVRYLFDDLVARKIPKPILHSLNDNGFIYVFQARIIPFIPTSLVNLAAGLSHVRFLPFILATALGNFIFFLLLALVSEGILEASIEQFSLVGVAVVALLIYLIVLWRKRRRKWKKPNGLEL</sequence>
<comment type="caution">
    <text evidence="8">The sequence shown here is derived from an EMBL/GenBank/DDBJ whole genome shotgun (WGS) entry which is preliminary data.</text>
</comment>
<evidence type="ECO:0000259" key="7">
    <source>
        <dbReference type="Pfam" id="PF09335"/>
    </source>
</evidence>
<proteinExistence type="inferred from homology"/>
<evidence type="ECO:0000256" key="2">
    <source>
        <dbReference type="ARBA" id="ARBA00022475"/>
    </source>
</evidence>
<feature type="transmembrane region" description="Helical" evidence="6">
    <location>
        <begin position="154"/>
        <end position="175"/>
    </location>
</feature>
<feature type="domain" description="VTT" evidence="7">
    <location>
        <begin position="68"/>
        <end position="175"/>
    </location>
</feature>
<evidence type="ECO:0000256" key="1">
    <source>
        <dbReference type="ARBA" id="ARBA00004651"/>
    </source>
</evidence>
<keyword evidence="3 6" id="KW-0812">Transmembrane</keyword>
<keyword evidence="5 6" id="KW-0472">Membrane</keyword>
<dbReference type="PANTHER" id="PTHR12677:SF59">
    <property type="entry name" value="GOLGI APPARATUS MEMBRANE PROTEIN TVP38-RELATED"/>
    <property type="match status" value="1"/>
</dbReference>
<gene>
    <name evidence="8" type="ORF">ACFO0S_02985</name>
</gene>
<comment type="similarity">
    <text evidence="6">Belongs to the TVP38/TMEM64 family.</text>
</comment>
<evidence type="ECO:0000313" key="8">
    <source>
        <dbReference type="EMBL" id="MFC4354033.1"/>
    </source>
</evidence>
<feature type="transmembrane region" description="Helical" evidence="6">
    <location>
        <begin position="83"/>
        <end position="105"/>
    </location>
</feature>
<feature type="transmembrane region" description="Helical" evidence="6">
    <location>
        <begin position="187"/>
        <end position="205"/>
    </location>
</feature>
<evidence type="ECO:0000256" key="6">
    <source>
        <dbReference type="RuleBase" id="RU366058"/>
    </source>
</evidence>
<feature type="transmembrane region" description="Helical" evidence="6">
    <location>
        <begin position="7"/>
        <end position="29"/>
    </location>
</feature>
<dbReference type="InterPro" id="IPR032816">
    <property type="entry name" value="VTT_dom"/>
</dbReference>
<dbReference type="Pfam" id="PF09335">
    <property type="entry name" value="VTT_dom"/>
    <property type="match status" value="1"/>
</dbReference>
<protein>
    <recommendedName>
        <fullName evidence="6">TVP38/TMEM64 family membrane protein</fullName>
    </recommendedName>
</protein>
<keyword evidence="4 6" id="KW-1133">Transmembrane helix</keyword>
<organism evidence="8 9">
    <name type="scientific">Chryseomicrobium palamuruense</name>
    <dbReference type="NCBI Taxonomy" id="682973"/>
    <lineage>
        <taxon>Bacteria</taxon>
        <taxon>Bacillati</taxon>
        <taxon>Bacillota</taxon>
        <taxon>Bacilli</taxon>
        <taxon>Bacillales</taxon>
        <taxon>Caryophanaceae</taxon>
        <taxon>Chryseomicrobium</taxon>
    </lineage>
</organism>
<evidence type="ECO:0000256" key="3">
    <source>
        <dbReference type="ARBA" id="ARBA00022692"/>
    </source>
</evidence>
<dbReference type="Proteomes" id="UP001595733">
    <property type="component" value="Unassembled WGS sequence"/>
</dbReference>
<feature type="transmembrane region" description="Helical" evidence="6">
    <location>
        <begin position="125"/>
        <end position="147"/>
    </location>
</feature>
<feature type="transmembrane region" description="Helical" evidence="6">
    <location>
        <begin position="49"/>
        <end position="76"/>
    </location>
</feature>